<keyword evidence="6" id="KW-1185">Reference proteome</keyword>
<dbReference type="Proteomes" id="UP000429229">
    <property type="component" value="Unassembled WGS sequence"/>
</dbReference>
<dbReference type="SUPFAM" id="SSF51735">
    <property type="entry name" value="NAD(P)-binding Rossmann-fold domains"/>
    <property type="match status" value="1"/>
</dbReference>
<feature type="domain" description="Ketoreductase" evidence="4">
    <location>
        <begin position="10"/>
        <end position="194"/>
    </location>
</feature>
<evidence type="ECO:0000256" key="3">
    <source>
        <dbReference type="RuleBase" id="RU000363"/>
    </source>
</evidence>
<dbReference type="OrthoDB" id="9796652at2"/>
<dbReference type="GO" id="GO:0016491">
    <property type="term" value="F:oxidoreductase activity"/>
    <property type="evidence" value="ECO:0007669"/>
    <property type="project" value="UniProtKB-KW"/>
</dbReference>
<dbReference type="EMBL" id="WTYR01000001">
    <property type="protein sequence ID" value="MXP08977.1"/>
    <property type="molecule type" value="Genomic_DNA"/>
</dbReference>
<dbReference type="AlphaFoldDB" id="A0A6I4U418"/>
<dbReference type="PROSITE" id="PS00061">
    <property type="entry name" value="ADH_SHORT"/>
    <property type="match status" value="1"/>
</dbReference>
<name>A0A6I4U418_9SPHN</name>
<evidence type="ECO:0000256" key="2">
    <source>
        <dbReference type="ARBA" id="ARBA00023002"/>
    </source>
</evidence>
<dbReference type="InterPro" id="IPR002347">
    <property type="entry name" value="SDR_fam"/>
</dbReference>
<dbReference type="Gene3D" id="3.40.50.720">
    <property type="entry name" value="NAD(P)-binding Rossmann-like Domain"/>
    <property type="match status" value="1"/>
</dbReference>
<dbReference type="InterPro" id="IPR036291">
    <property type="entry name" value="NAD(P)-bd_dom_sf"/>
</dbReference>
<dbReference type="PRINTS" id="PR00080">
    <property type="entry name" value="SDRFAMILY"/>
</dbReference>
<evidence type="ECO:0000256" key="1">
    <source>
        <dbReference type="ARBA" id="ARBA00006484"/>
    </source>
</evidence>
<dbReference type="PRINTS" id="PR00081">
    <property type="entry name" value="GDHRDH"/>
</dbReference>
<dbReference type="PANTHER" id="PTHR43669:SF3">
    <property type="entry name" value="ALCOHOL DEHYDROGENASE, PUTATIVE (AFU_ORTHOLOGUE AFUA_3G03445)-RELATED"/>
    <property type="match status" value="1"/>
</dbReference>
<protein>
    <submittedName>
        <fullName evidence="5">SDR family oxidoreductase</fullName>
    </submittedName>
</protein>
<proteinExistence type="inferred from homology"/>
<gene>
    <name evidence="5" type="ORF">GRI68_02140</name>
</gene>
<reference evidence="5 6" key="1">
    <citation type="submission" date="2019-12" db="EMBL/GenBank/DDBJ databases">
        <title>Genomic-based taxomic classification of the family Erythrobacteraceae.</title>
        <authorList>
            <person name="Xu L."/>
        </authorList>
    </citation>
    <scope>NUCLEOTIDE SEQUENCE [LARGE SCALE GENOMIC DNA]</scope>
    <source>
        <strain evidence="5 6">LMG 29519</strain>
    </source>
</reference>
<comment type="similarity">
    <text evidence="1 3">Belongs to the short-chain dehydrogenases/reductases (SDR) family.</text>
</comment>
<organism evidence="5 6">
    <name type="scientific">Alteriqipengyuania halimionae</name>
    <dbReference type="NCBI Taxonomy" id="1926630"/>
    <lineage>
        <taxon>Bacteria</taxon>
        <taxon>Pseudomonadati</taxon>
        <taxon>Pseudomonadota</taxon>
        <taxon>Alphaproteobacteria</taxon>
        <taxon>Sphingomonadales</taxon>
        <taxon>Erythrobacteraceae</taxon>
        <taxon>Alteriqipengyuania</taxon>
    </lineage>
</organism>
<sequence length="254" mass="26925">MEKHSKLAGRTVMITGASGGLGAHFAELCAGAGAAVVLGARRLDRLENLAAAIRDRGGRALAVPLDVAEEASVTAAFDAAEAQFGPVDSVIANAGIERSGRATEISVEDFDAVYAVNVRGAFLVAREAARRLRAAGRTEDGRIVMISSITAEICVPGLMPYSVSKAAVSHMTRMLAREWARRGPNVNALAPGYMPSDLNAEWFASEAGRQQLDLFPRRRLADFTMLDEPLLFLLSNASAQVTGSVIKLDDGQTL</sequence>
<dbReference type="Pfam" id="PF00106">
    <property type="entry name" value="adh_short"/>
    <property type="match status" value="1"/>
</dbReference>
<evidence type="ECO:0000259" key="4">
    <source>
        <dbReference type="SMART" id="SM00822"/>
    </source>
</evidence>
<accession>A0A6I4U418</accession>
<dbReference type="SMART" id="SM00822">
    <property type="entry name" value="PKS_KR"/>
    <property type="match status" value="1"/>
</dbReference>
<comment type="caution">
    <text evidence="5">The sequence shown here is derived from an EMBL/GenBank/DDBJ whole genome shotgun (WGS) entry which is preliminary data.</text>
</comment>
<dbReference type="InterPro" id="IPR057326">
    <property type="entry name" value="KR_dom"/>
</dbReference>
<dbReference type="CDD" id="cd05233">
    <property type="entry name" value="SDR_c"/>
    <property type="match status" value="1"/>
</dbReference>
<dbReference type="RefSeq" id="WP_160615481.1">
    <property type="nucleotide sequence ID" value="NZ_WTYR01000001.1"/>
</dbReference>
<dbReference type="PANTHER" id="PTHR43669">
    <property type="entry name" value="5-KETO-D-GLUCONATE 5-REDUCTASE"/>
    <property type="match status" value="1"/>
</dbReference>
<evidence type="ECO:0000313" key="6">
    <source>
        <dbReference type="Proteomes" id="UP000429229"/>
    </source>
</evidence>
<evidence type="ECO:0000313" key="5">
    <source>
        <dbReference type="EMBL" id="MXP08977.1"/>
    </source>
</evidence>
<keyword evidence="2" id="KW-0560">Oxidoreductase</keyword>
<dbReference type="FunFam" id="3.40.50.720:FF:000084">
    <property type="entry name" value="Short-chain dehydrogenase reductase"/>
    <property type="match status" value="1"/>
</dbReference>
<dbReference type="InterPro" id="IPR020904">
    <property type="entry name" value="Sc_DH/Rdtase_CS"/>
</dbReference>